<evidence type="ECO:0000313" key="1">
    <source>
        <dbReference type="EMBL" id="SPL69202.1"/>
    </source>
</evidence>
<dbReference type="OrthoDB" id="8966094at2"/>
<reference evidence="2" key="1">
    <citation type="submission" date="2018-03" db="EMBL/GenBank/DDBJ databases">
        <authorList>
            <person name="Blom J."/>
        </authorList>
    </citation>
    <scope>NUCLEOTIDE SEQUENCE [LARGE SCALE GENOMIC DNA]</scope>
    <source>
        <strain evidence="2">KPC-SM-21</strain>
    </source>
</reference>
<dbReference type="Proteomes" id="UP000245974">
    <property type="component" value="Unassembled WGS sequence"/>
</dbReference>
<evidence type="ECO:0000313" key="2">
    <source>
        <dbReference type="Proteomes" id="UP000245974"/>
    </source>
</evidence>
<organism evidence="1 2">
    <name type="scientific">Acinetobacter stercoris</name>
    <dbReference type="NCBI Taxonomy" id="2126983"/>
    <lineage>
        <taxon>Bacteria</taxon>
        <taxon>Pseudomonadati</taxon>
        <taxon>Pseudomonadota</taxon>
        <taxon>Gammaproteobacteria</taxon>
        <taxon>Moraxellales</taxon>
        <taxon>Moraxellaceae</taxon>
        <taxon>Acinetobacter</taxon>
    </lineage>
</organism>
<dbReference type="AlphaFoldDB" id="A0A2U3MUV3"/>
<name>A0A2U3MUV3_9GAMM</name>
<dbReference type="InParanoid" id="A0A2U3MUV3"/>
<accession>A0A2U3MUV3</accession>
<protein>
    <submittedName>
        <fullName evidence="1">Uncharacterized protein</fullName>
    </submittedName>
</protein>
<sequence length="111" mass="12752">MTFQNILNIFETLSSGTDAFKQLKIDCEHQILKDPSSLENTALYIIYGFAKTYVLLYEDQAVSTDFSSTAKAQLLEYMHKLNDAFLTQQSENILLTLNEISTHYLKSDRVF</sequence>
<dbReference type="EMBL" id="OOGT01000009">
    <property type="protein sequence ID" value="SPL69202.1"/>
    <property type="molecule type" value="Genomic_DNA"/>
</dbReference>
<gene>
    <name evidence="1" type="ORF">KPC_0380</name>
</gene>
<dbReference type="RefSeq" id="WP_121972743.1">
    <property type="nucleotide sequence ID" value="NZ_OOGT01000009.1"/>
</dbReference>
<keyword evidence="2" id="KW-1185">Reference proteome</keyword>
<proteinExistence type="predicted"/>